<feature type="region of interest" description="Disordered" evidence="4">
    <location>
        <begin position="1"/>
        <end position="25"/>
    </location>
</feature>
<dbReference type="InterPro" id="IPR027417">
    <property type="entry name" value="P-loop_NTPase"/>
</dbReference>
<dbReference type="InterPro" id="IPR011009">
    <property type="entry name" value="Kinase-like_dom_sf"/>
</dbReference>
<dbReference type="SUPFAM" id="SSF48452">
    <property type="entry name" value="TPR-like"/>
    <property type="match status" value="1"/>
</dbReference>
<feature type="domain" description="Protein kinase" evidence="5">
    <location>
        <begin position="60"/>
        <end position="324"/>
    </location>
</feature>
<dbReference type="PANTHER" id="PTHR16305">
    <property type="entry name" value="TESTICULAR SOLUBLE ADENYLYL CYCLASE"/>
    <property type="match status" value="1"/>
</dbReference>
<dbReference type="Gene3D" id="3.30.200.20">
    <property type="entry name" value="Phosphorylase Kinase, domain 1"/>
    <property type="match status" value="1"/>
</dbReference>
<dbReference type="RefSeq" id="WP_267537139.1">
    <property type="nucleotide sequence ID" value="NZ_JAPNKA010000001.1"/>
</dbReference>
<keyword evidence="2" id="KW-0547">Nucleotide-binding</keyword>
<accession>A0ABT4A9R8</accession>
<dbReference type="Pfam" id="PF00069">
    <property type="entry name" value="Pkinase"/>
    <property type="match status" value="1"/>
</dbReference>
<dbReference type="CDD" id="cd07302">
    <property type="entry name" value="CHD"/>
    <property type="match status" value="1"/>
</dbReference>
<dbReference type="EMBL" id="JAPNKA010000001">
    <property type="protein sequence ID" value="MCY1078355.1"/>
    <property type="molecule type" value="Genomic_DNA"/>
</dbReference>
<comment type="caution">
    <text evidence="6">The sequence shown here is derived from an EMBL/GenBank/DDBJ whole genome shotgun (WGS) entry which is preliminary data.</text>
</comment>
<comment type="subcellular location">
    <subcellularLocation>
        <location evidence="1">Membrane</location>
        <topology evidence="1">Single-pass membrane protein</topology>
    </subcellularLocation>
</comment>
<dbReference type="SUPFAM" id="SSF55073">
    <property type="entry name" value="Nucleotide cyclase"/>
    <property type="match status" value="1"/>
</dbReference>
<keyword evidence="6" id="KW-0808">Transferase</keyword>
<dbReference type="Gene3D" id="3.40.50.300">
    <property type="entry name" value="P-loop containing nucleotide triphosphate hydrolases"/>
    <property type="match status" value="1"/>
</dbReference>
<dbReference type="Gene3D" id="1.10.510.10">
    <property type="entry name" value="Transferase(Phosphotransferase) domain 1"/>
    <property type="match status" value="1"/>
</dbReference>
<evidence type="ECO:0000256" key="1">
    <source>
        <dbReference type="ARBA" id="ARBA00004167"/>
    </source>
</evidence>
<dbReference type="Gene3D" id="1.25.40.10">
    <property type="entry name" value="Tetratricopeptide repeat domain"/>
    <property type="match status" value="2"/>
</dbReference>
<dbReference type="InterPro" id="IPR029787">
    <property type="entry name" value="Nucleotide_cyclase"/>
</dbReference>
<dbReference type="Proteomes" id="UP001207654">
    <property type="component" value="Unassembled WGS sequence"/>
</dbReference>
<dbReference type="PROSITE" id="PS00108">
    <property type="entry name" value="PROTEIN_KINASE_ST"/>
    <property type="match status" value="1"/>
</dbReference>
<evidence type="ECO:0000259" key="5">
    <source>
        <dbReference type="PROSITE" id="PS50011"/>
    </source>
</evidence>
<keyword evidence="6" id="KW-0418">Kinase</keyword>
<dbReference type="SMART" id="SM00220">
    <property type="entry name" value="S_TKc"/>
    <property type="match status" value="1"/>
</dbReference>
<organism evidence="6 7">
    <name type="scientific">Archangium lansingense</name>
    <dbReference type="NCBI Taxonomy" id="2995310"/>
    <lineage>
        <taxon>Bacteria</taxon>
        <taxon>Pseudomonadati</taxon>
        <taxon>Myxococcota</taxon>
        <taxon>Myxococcia</taxon>
        <taxon>Myxococcales</taxon>
        <taxon>Cystobacterineae</taxon>
        <taxon>Archangiaceae</taxon>
        <taxon>Archangium</taxon>
    </lineage>
</organism>
<evidence type="ECO:0000256" key="3">
    <source>
        <dbReference type="ARBA" id="ARBA00022840"/>
    </source>
</evidence>
<keyword evidence="3" id="KW-0067">ATP-binding</keyword>
<dbReference type="InterPro" id="IPR000719">
    <property type="entry name" value="Prot_kinase_dom"/>
</dbReference>
<keyword evidence="7" id="KW-1185">Reference proteome</keyword>
<dbReference type="InterPro" id="IPR001054">
    <property type="entry name" value="A/G_cyclase"/>
</dbReference>
<proteinExistence type="predicted"/>
<dbReference type="Pfam" id="PF13191">
    <property type="entry name" value="AAA_16"/>
    <property type="match status" value="1"/>
</dbReference>
<evidence type="ECO:0000256" key="4">
    <source>
        <dbReference type="SAM" id="MobiDB-lite"/>
    </source>
</evidence>
<dbReference type="Gene3D" id="3.30.70.1230">
    <property type="entry name" value="Nucleotide cyclase"/>
    <property type="match status" value="1"/>
</dbReference>
<dbReference type="PANTHER" id="PTHR16305:SF28">
    <property type="entry name" value="GUANYLATE CYCLASE DOMAIN-CONTAINING PROTEIN"/>
    <property type="match status" value="1"/>
</dbReference>
<dbReference type="InterPro" id="IPR011990">
    <property type="entry name" value="TPR-like_helical_dom_sf"/>
</dbReference>
<dbReference type="InterPro" id="IPR041664">
    <property type="entry name" value="AAA_16"/>
</dbReference>
<reference evidence="6 7" key="1">
    <citation type="submission" date="2022-11" db="EMBL/GenBank/DDBJ databases">
        <title>Minimal conservation of predation-associated metabolite biosynthetic gene clusters underscores biosynthetic potential of Myxococcota including descriptions for ten novel species: Archangium lansinium sp. nov., Myxococcus landrumus sp. nov., Nannocystis bai.</title>
        <authorList>
            <person name="Ahearne A."/>
            <person name="Stevens C."/>
            <person name="Phillips K."/>
        </authorList>
    </citation>
    <scope>NUCLEOTIDE SEQUENCE [LARGE SCALE GENOMIC DNA]</scope>
    <source>
        <strain evidence="6 7">MIWBW</strain>
    </source>
</reference>
<evidence type="ECO:0000256" key="2">
    <source>
        <dbReference type="ARBA" id="ARBA00022741"/>
    </source>
</evidence>
<dbReference type="SUPFAM" id="SSF52540">
    <property type="entry name" value="P-loop containing nucleoside triphosphate hydrolases"/>
    <property type="match status" value="1"/>
</dbReference>
<dbReference type="SUPFAM" id="SSF56112">
    <property type="entry name" value="Protein kinase-like (PK-like)"/>
    <property type="match status" value="1"/>
</dbReference>
<dbReference type="GO" id="GO:0016301">
    <property type="term" value="F:kinase activity"/>
    <property type="evidence" value="ECO:0007669"/>
    <property type="project" value="UniProtKB-KW"/>
</dbReference>
<evidence type="ECO:0000313" key="7">
    <source>
        <dbReference type="Proteomes" id="UP001207654"/>
    </source>
</evidence>
<sequence length="1370" mass="153958">MSRDPGWEGPPSCPAPSQGTEESELSSFERELLQEVILADSPPRLPIPGEWLGGREGRRFKVRTELGHGGMGWVFRARDEELQREVALKFLVPRWGLTDEALREARAIAQLSHEHIVRIFDVSEWIDRPGATRLPFLVMECLEGESLAAVLKREGPLEPKRALEILDAILAGLAHAHEHQVIHRDLKPSNVFVTRQGTVKLLDFGLAWFTAAATPHARYLPTAGTPGYMAPEQWRGEAQDARTDLWAAGMVLYEMLTGRLPYPVFPLEELQARITSAEPIPSVRAMRPELRREVDALLSMALAKEPEQRFPTAREMREELHEVQVRLGFRQETSRGPQRRQVTLVCCQLTRRNGSLEQLDPEELGELQTAFHQACKELLPRHGGSLLLSMGGEVLACFGCLRAREDDSERAVRTALSLARLLPEVLREKLPHLPERVLAVRLGVRTDRVVLEEHSIQGEAPGVAAWLARQVGPGGVAMGDTTRRLVRGVFETEPLGARTFEGLSGSMSLEVHRVRREREVASRFDRSLAAKGSLPLVGRERERQRLVELWEEARSGHGSFVLVSGEAGIGKSLLLQALRERVAAEATVPIPLQCWPRFSAGSLQPPSAVLQQLFQFSPEGTPPQHLRELVERLGALGLSEEQAHLIGLFISLPVPADSPVHVLTPEWRRERVIEALVEMLRRMARERPLLFTVEDLQWADSLRLELLGSLLGAVDKERILVALSARPDFQPPWPARPWFHPLALERLPAESSAALVKEVALGRELPSELLQELVRKTDGVPLFIEEMTRMVLEQADSRSAQPGELPSSIPETLHELLLARLDLLPSRQKALAQLCAVVGWDLSLALLVKLTGRGEAELRWVIARLENAGLLQEWQGAGGPVFLFRHVLIQEAALQSLSRRERRRYHQHIAQVLEGHFPEVAETRPEVLAHHHAEAGAPEHAIPYWARAGQSASMKADYPESVRYLSLALKVLRGQPESGQRNQQELQLLMGLGLPLMQTRGLRAPEVQQADDRVRQLIREQGESVQVSELAYWEPFISYARADFHLRHKLARHLVGLGRSQHRPALLALGHRMMATDFLIWGRMRLARKHIERSVACVDSEVEQELPIAARYGLSPTVGARSVASIIFSALGELEEARRYSREAREHAERIGHPHTLAYALTYSGVTCQIRGEVQDALELATRAQELSRRYDFWIFFSLSAVTRGWALCMLGQEQEGLVLLRKAIDGWRSMGLRAGMPYNFILLAEVELKRGQVRKGMSAILEALAWEETTGELSYGVELHRLYGELLRAWGREDDARYSLQRAIWLARRQGSGLFELRAALSLGRLLRDVGRPQAAWRLLEKICERLEADRHDSPDFQAARALREQLAP</sequence>
<dbReference type="CDD" id="cd14014">
    <property type="entry name" value="STKc_PknB_like"/>
    <property type="match status" value="1"/>
</dbReference>
<protein>
    <submittedName>
        <fullName evidence="6">Protein kinase</fullName>
    </submittedName>
</protein>
<dbReference type="InterPro" id="IPR008271">
    <property type="entry name" value="Ser/Thr_kinase_AS"/>
</dbReference>
<name>A0ABT4A9R8_9BACT</name>
<dbReference type="PROSITE" id="PS50011">
    <property type="entry name" value="PROTEIN_KINASE_DOM"/>
    <property type="match status" value="1"/>
</dbReference>
<gene>
    <name evidence="6" type="ORF">OV287_28160</name>
</gene>
<evidence type="ECO:0000313" key="6">
    <source>
        <dbReference type="EMBL" id="MCY1078355.1"/>
    </source>
</evidence>